<dbReference type="EnsemblPlants" id="KEH35537">
    <property type="protein sequence ID" value="KEH35537"/>
    <property type="gene ID" value="MTR_3g093940"/>
</dbReference>
<organism evidence="2 4">
    <name type="scientific">Medicago truncatula</name>
    <name type="common">Barrel medic</name>
    <name type="synonym">Medicago tribuloides</name>
    <dbReference type="NCBI Taxonomy" id="3880"/>
    <lineage>
        <taxon>Eukaryota</taxon>
        <taxon>Viridiplantae</taxon>
        <taxon>Streptophyta</taxon>
        <taxon>Embryophyta</taxon>
        <taxon>Tracheophyta</taxon>
        <taxon>Spermatophyta</taxon>
        <taxon>Magnoliopsida</taxon>
        <taxon>eudicotyledons</taxon>
        <taxon>Gunneridae</taxon>
        <taxon>Pentapetalae</taxon>
        <taxon>rosids</taxon>
        <taxon>fabids</taxon>
        <taxon>Fabales</taxon>
        <taxon>Fabaceae</taxon>
        <taxon>Papilionoideae</taxon>
        <taxon>50 kb inversion clade</taxon>
        <taxon>NPAAA clade</taxon>
        <taxon>Hologalegina</taxon>
        <taxon>IRL clade</taxon>
        <taxon>Trifolieae</taxon>
        <taxon>Medicago</taxon>
    </lineage>
</organism>
<evidence type="ECO:0000313" key="4">
    <source>
        <dbReference type="Proteomes" id="UP000002051"/>
    </source>
</evidence>
<sequence length="133" mass="14889">MGLSSKSNSRNCSKKIHFHLDSPPNKKDSTKTIPLACATQKAYKNMVVSRPSGFKSGKKAVQVRHQNKQIAKLDYETTAIEQTGTIFKFDPDWNPGEKESSILNVAIVTPVIGQQQRNLKKNKLLNTNNNKLH</sequence>
<reference evidence="2 4" key="1">
    <citation type="journal article" date="2011" name="Nature">
        <title>The Medicago genome provides insight into the evolution of rhizobial symbioses.</title>
        <authorList>
            <person name="Young N.D."/>
            <person name="Debelle F."/>
            <person name="Oldroyd G.E."/>
            <person name="Geurts R."/>
            <person name="Cannon S.B."/>
            <person name="Udvardi M.K."/>
            <person name="Benedito V.A."/>
            <person name="Mayer K.F."/>
            <person name="Gouzy J."/>
            <person name="Schoof H."/>
            <person name="Van de Peer Y."/>
            <person name="Proost S."/>
            <person name="Cook D.R."/>
            <person name="Meyers B.C."/>
            <person name="Spannagl M."/>
            <person name="Cheung F."/>
            <person name="De Mita S."/>
            <person name="Krishnakumar V."/>
            <person name="Gundlach H."/>
            <person name="Zhou S."/>
            <person name="Mudge J."/>
            <person name="Bharti A.K."/>
            <person name="Murray J.D."/>
            <person name="Naoumkina M.A."/>
            <person name="Rosen B."/>
            <person name="Silverstein K.A."/>
            <person name="Tang H."/>
            <person name="Rombauts S."/>
            <person name="Zhao P.X."/>
            <person name="Zhou P."/>
            <person name="Barbe V."/>
            <person name="Bardou P."/>
            <person name="Bechner M."/>
            <person name="Bellec A."/>
            <person name="Berger A."/>
            <person name="Berges H."/>
            <person name="Bidwell S."/>
            <person name="Bisseling T."/>
            <person name="Choisne N."/>
            <person name="Couloux A."/>
            <person name="Denny R."/>
            <person name="Deshpande S."/>
            <person name="Dai X."/>
            <person name="Doyle J.J."/>
            <person name="Dudez A.M."/>
            <person name="Farmer A.D."/>
            <person name="Fouteau S."/>
            <person name="Franken C."/>
            <person name="Gibelin C."/>
            <person name="Gish J."/>
            <person name="Goldstein S."/>
            <person name="Gonzalez A.J."/>
            <person name="Green P.J."/>
            <person name="Hallab A."/>
            <person name="Hartog M."/>
            <person name="Hua A."/>
            <person name="Humphray S.J."/>
            <person name="Jeong D.H."/>
            <person name="Jing Y."/>
            <person name="Jocker A."/>
            <person name="Kenton S.M."/>
            <person name="Kim D.J."/>
            <person name="Klee K."/>
            <person name="Lai H."/>
            <person name="Lang C."/>
            <person name="Lin S."/>
            <person name="Macmil S.L."/>
            <person name="Magdelenat G."/>
            <person name="Matthews L."/>
            <person name="McCorrison J."/>
            <person name="Monaghan E.L."/>
            <person name="Mun J.H."/>
            <person name="Najar F.Z."/>
            <person name="Nicholson C."/>
            <person name="Noirot C."/>
            <person name="O'Bleness M."/>
            <person name="Paule C.R."/>
            <person name="Poulain J."/>
            <person name="Prion F."/>
            <person name="Qin B."/>
            <person name="Qu C."/>
            <person name="Retzel E.F."/>
            <person name="Riddle C."/>
            <person name="Sallet E."/>
            <person name="Samain S."/>
            <person name="Samson N."/>
            <person name="Sanders I."/>
            <person name="Saurat O."/>
            <person name="Scarpelli C."/>
            <person name="Schiex T."/>
            <person name="Segurens B."/>
            <person name="Severin A.J."/>
            <person name="Sherrier D.J."/>
            <person name="Shi R."/>
            <person name="Sims S."/>
            <person name="Singer S.R."/>
            <person name="Sinharoy S."/>
            <person name="Sterck L."/>
            <person name="Viollet A."/>
            <person name="Wang B.B."/>
            <person name="Wang K."/>
            <person name="Wang M."/>
            <person name="Wang X."/>
            <person name="Warfsmann J."/>
            <person name="Weissenbach J."/>
            <person name="White D.D."/>
            <person name="White J.D."/>
            <person name="Wiley G.B."/>
            <person name="Wincker P."/>
            <person name="Xing Y."/>
            <person name="Yang L."/>
            <person name="Yao Z."/>
            <person name="Ying F."/>
            <person name="Zhai J."/>
            <person name="Zhou L."/>
            <person name="Zuber A."/>
            <person name="Denarie J."/>
            <person name="Dixon R.A."/>
            <person name="May G.D."/>
            <person name="Schwartz D.C."/>
            <person name="Rogers J."/>
            <person name="Quetier F."/>
            <person name="Town C.D."/>
            <person name="Roe B.A."/>
        </authorList>
    </citation>
    <scope>NUCLEOTIDE SEQUENCE [LARGE SCALE GENOMIC DNA]</scope>
    <source>
        <strain evidence="2">A17</strain>
        <strain evidence="3 4">cv. Jemalong A17</strain>
    </source>
</reference>
<protein>
    <submittedName>
        <fullName evidence="2 3">Uncharacterized protein</fullName>
    </submittedName>
</protein>
<feature type="compositionally biased region" description="Basic and acidic residues" evidence="1">
    <location>
        <begin position="18"/>
        <end position="30"/>
    </location>
</feature>
<reference evidence="3" key="3">
    <citation type="submission" date="2015-04" db="UniProtKB">
        <authorList>
            <consortium name="EnsemblPlants"/>
        </authorList>
    </citation>
    <scope>IDENTIFICATION</scope>
    <source>
        <strain evidence="3">cv. Jemalong A17</strain>
    </source>
</reference>
<evidence type="ECO:0000313" key="2">
    <source>
        <dbReference type="EMBL" id="KEH35537.1"/>
    </source>
</evidence>
<gene>
    <name evidence="2" type="ordered locus">MTR_3g093940</name>
</gene>
<dbReference type="EMBL" id="CM001219">
    <property type="protein sequence ID" value="KEH35537.1"/>
    <property type="molecule type" value="Genomic_DNA"/>
</dbReference>
<dbReference type="AlphaFoldDB" id="A0A072V128"/>
<dbReference type="HOGENOM" id="CLU_1909788_0_0_1"/>
<reference evidence="2 4" key="2">
    <citation type="journal article" date="2014" name="BMC Genomics">
        <title>An improved genome release (version Mt4.0) for the model legume Medicago truncatula.</title>
        <authorList>
            <person name="Tang H."/>
            <person name="Krishnakumar V."/>
            <person name="Bidwell S."/>
            <person name="Rosen B."/>
            <person name="Chan A."/>
            <person name="Zhou S."/>
            <person name="Gentzbittel L."/>
            <person name="Childs K.L."/>
            <person name="Yandell M."/>
            <person name="Gundlach H."/>
            <person name="Mayer K.F."/>
            <person name="Schwartz D.C."/>
            <person name="Town C.D."/>
        </authorList>
    </citation>
    <scope>GENOME REANNOTATION</scope>
    <source>
        <strain evidence="2">A17</strain>
        <strain evidence="3 4">cv. Jemalong A17</strain>
    </source>
</reference>
<keyword evidence="4" id="KW-1185">Reference proteome</keyword>
<proteinExistence type="predicted"/>
<feature type="region of interest" description="Disordered" evidence="1">
    <location>
        <begin position="1"/>
        <end position="31"/>
    </location>
</feature>
<evidence type="ECO:0000256" key="1">
    <source>
        <dbReference type="SAM" id="MobiDB-lite"/>
    </source>
</evidence>
<dbReference type="Proteomes" id="UP000002051">
    <property type="component" value="Chromosome 3"/>
</dbReference>
<name>A0A072V128_MEDTR</name>
<accession>A0A072V128</accession>
<evidence type="ECO:0000313" key="3">
    <source>
        <dbReference type="EnsemblPlants" id="KEH35537"/>
    </source>
</evidence>
<feature type="compositionally biased region" description="Low complexity" evidence="1">
    <location>
        <begin position="1"/>
        <end position="11"/>
    </location>
</feature>